<reference evidence="10 11" key="1">
    <citation type="submission" date="2020-10" db="EMBL/GenBank/DDBJ databases">
        <title>Nocardioides sp. isolated from sludge.</title>
        <authorList>
            <person name="Zhang X."/>
        </authorList>
    </citation>
    <scope>NUCLEOTIDE SEQUENCE [LARGE SCALE GENOMIC DNA]</scope>
    <source>
        <strain evidence="10 11">Y6</strain>
    </source>
</reference>
<keyword evidence="6 10" id="KW-0418">Kinase</keyword>
<comment type="subcellular location">
    <subcellularLocation>
        <location evidence="2">Cell membrane</location>
    </subcellularLocation>
</comment>
<evidence type="ECO:0000313" key="10">
    <source>
        <dbReference type="EMBL" id="MBE7323312.1"/>
    </source>
</evidence>
<evidence type="ECO:0000256" key="5">
    <source>
        <dbReference type="ARBA" id="ARBA00022679"/>
    </source>
</evidence>
<organism evidence="10 11">
    <name type="scientific">Nocardioides malaquae</name>
    <dbReference type="NCBI Taxonomy" id="2773426"/>
    <lineage>
        <taxon>Bacteria</taxon>
        <taxon>Bacillati</taxon>
        <taxon>Actinomycetota</taxon>
        <taxon>Actinomycetes</taxon>
        <taxon>Propionibacteriales</taxon>
        <taxon>Nocardioidaceae</taxon>
        <taxon>Nocardioides</taxon>
    </lineage>
</organism>
<keyword evidence="11" id="KW-1185">Reference proteome</keyword>
<evidence type="ECO:0000256" key="6">
    <source>
        <dbReference type="ARBA" id="ARBA00022777"/>
    </source>
</evidence>
<dbReference type="Gene3D" id="3.30.565.10">
    <property type="entry name" value="Histidine kinase-like ATPase, C-terminal domain"/>
    <property type="match status" value="1"/>
</dbReference>
<comment type="caution">
    <text evidence="10">The sequence shown here is derived from an EMBL/GenBank/DDBJ whole genome shotgun (WGS) entry which is preliminary data.</text>
</comment>
<evidence type="ECO:0000256" key="1">
    <source>
        <dbReference type="ARBA" id="ARBA00000085"/>
    </source>
</evidence>
<dbReference type="EMBL" id="JADCSA010000001">
    <property type="protein sequence ID" value="MBE7323312.1"/>
    <property type="molecule type" value="Genomic_DNA"/>
</dbReference>
<dbReference type="PROSITE" id="PS50109">
    <property type="entry name" value="HIS_KIN"/>
    <property type="match status" value="1"/>
</dbReference>
<evidence type="ECO:0000256" key="4">
    <source>
        <dbReference type="ARBA" id="ARBA00022553"/>
    </source>
</evidence>
<dbReference type="CDD" id="cd00082">
    <property type="entry name" value="HisKA"/>
    <property type="match status" value="1"/>
</dbReference>
<dbReference type="Proteomes" id="UP000756387">
    <property type="component" value="Unassembled WGS sequence"/>
</dbReference>
<dbReference type="InterPro" id="IPR003661">
    <property type="entry name" value="HisK_dim/P_dom"/>
</dbReference>
<dbReference type="PANTHER" id="PTHR42878:SF14">
    <property type="entry name" value="OSMOLARITY TWO-COMPONENT SYSTEM PROTEIN SSK1"/>
    <property type="match status" value="1"/>
</dbReference>
<sequence>MSEHTSGPVQQAPQDDLLRGLGVAGGAVPDGVQGQCDLARAVTGADVVLLTLVGHEDPWVRSGAADLGGVPTTVDLRTSDGQAFGTLTAYAPAAVETAPLEAVAAAVTSMVELEAARSRLFDLEEVVARSEDELSRASGQIVHDLNNPLAAISMCLEIARDEVPEGELLANLLDRAAGSAAKLKTLVVSLSDYGQPAEPGACDLSVEVPALLADYEPLLDETVRVAGDLPVVALAANEARTVLGELWENATKFRRDDVDLEIVVAAEQVGDRWRIAVSDNGRGIDEADVERVLAPTVRLDKRVPGLGLGLAGVARIVTRAGGRVGIDSTPGVGTTVWFEVPAAAPAEHR</sequence>
<feature type="domain" description="Histidine kinase" evidence="9">
    <location>
        <begin position="140"/>
        <end position="344"/>
    </location>
</feature>
<dbReference type="PANTHER" id="PTHR42878">
    <property type="entry name" value="TWO-COMPONENT HISTIDINE KINASE"/>
    <property type="match status" value="1"/>
</dbReference>
<dbReference type="Pfam" id="PF00512">
    <property type="entry name" value="HisKA"/>
    <property type="match status" value="1"/>
</dbReference>
<keyword evidence="5" id="KW-0808">Transferase</keyword>
<evidence type="ECO:0000259" key="9">
    <source>
        <dbReference type="PROSITE" id="PS50109"/>
    </source>
</evidence>
<dbReference type="SMART" id="SM00388">
    <property type="entry name" value="HisKA"/>
    <property type="match status" value="1"/>
</dbReference>
<evidence type="ECO:0000256" key="2">
    <source>
        <dbReference type="ARBA" id="ARBA00004236"/>
    </source>
</evidence>
<dbReference type="Gene3D" id="1.10.287.130">
    <property type="match status" value="1"/>
</dbReference>
<evidence type="ECO:0000256" key="7">
    <source>
        <dbReference type="ARBA" id="ARBA00023012"/>
    </source>
</evidence>
<dbReference type="PRINTS" id="PR00344">
    <property type="entry name" value="BCTRLSENSOR"/>
</dbReference>
<dbReference type="InterPro" id="IPR050351">
    <property type="entry name" value="BphY/WalK/GraS-like"/>
</dbReference>
<protein>
    <recommendedName>
        <fullName evidence="8">Sensor-like histidine kinase SenX3</fullName>
        <ecNumber evidence="3">2.7.13.3</ecNumber>
    </recommendedName>
</protein>
<dbReference type="InterPro" id="IPR004358">
    <property type="entry name" value="Sig_transdc_His_kin-like_C"/>
</dbReference>
<name>A0ABR9RQ23_9ACTN</name>
<proteinExistence type="predicted"/>
<keyword evidence="7" id="KW-0902">Two-component regulatory system</keyword>
<accession>A0ABR9RQ23</accession>
<dbReference type="SUPFAM" id="SSF55874">
    <property type="entry name" value="ATPase domain of HSP90 chaperone/DNA topoisomerase II/histidine kinase"/>
    <property type="match status" value="1"/>
</dbReference>
<evidence type="ECO:0000313" key="11">
    <source>
        <dbReference type="Proteomes" id="UP000756387"/>
    </source>
</evidence>
<comment type="catalytic activity">
    <reaction evidence="1">
        <text>ATP + protein L-histidine = ADP + protein N-phospho-L-histidine.</text>
        <dbReference type="EC" id="2.7.13.3"/>
    </reaction>
</comment>
<dbReference type="RefSeq" id="WP_193636621.1">
    <property type="nucleotide sequence ID" value="NZ_JADCSA010000001.1"/>
</dbReference>
<dbReference type="SMART" id="SM00387">
    <property type="entry name" value="HATPase_c"/>
    <property type="match status" value="1"/>
</dbReference>
<dbReference type="InterPro" id="IPR005467">
    <property type="entry name" value="His_kinase_dom"/>
</dbReference>
<dbReference type="InterPro" id="IPR036097">
    <property type="entry name" value="HisK_dim/P_sf"/>
</dbReference>
<dbReference type="InterPro" id="IPR003594">
    <property type="entry name" value="HATPase_dom"/>
</dbReference>
<dbReference type="Pfam" id="PF02518">
    <property type="entry name" value="HATPase_c"/>
    <property type="match status" value="1"/>
</dbReference>
<dbReference type="SUPFAM" id="SSF47384">
    <property type="entry name" value="Homodimeric domain of signal transducing histidine kinase"/>
    <property type="match status" value="1"/>
</dbReference>
<dbReference type="InterPro" id="IPR036890">
    <property type="entry name" value="HATPase_C_sf"/>
</dbReference>
<evidence type="ECO:0000256" key="3">
    <source>
        <dbReference type="ARBA" id="ARBA00012438"/>
    </source>
</evidence>
<keyword evidence="4" id="KW-0597">Phosphoprotein</keyword>
<dbReference type="GO" id="GO:0016301">
    <property type="term" value="F:kinase activity"/>
    <property type="evidence" value="ECO:0007669"/>
    <property type="project" value="UniProtKB-KW"/>
</dbReference>
<evidence type="ECO:0000256" key="8">
    <source>
        <dbReference type="ARBA" id="ARBA00039401"/>
    </source>
</evidence>
<gene>
    <name evidence="10" type="ORF">IEQ44_01420</name>
</gene>
<dbReference type="EC" id="2.7.13.3" evidence="3"/>